<dbReference type="PANTHER" id="PTHR33867">
    <property type="entry name" value="RIBOSOME MATURATION FACTOR RIMP"/>
    <property type="match status" value="1"/>
</dbReference>
<dbReference type="InterPro" id="IPR028989">
    <property type="entry name" value="RimP_N"/>
</dbReference>
<dbReference type="PANTHER" id="PTHR33867:SF1">
    <property type="entry name" value="RIBOSOME MATURATION FACTOR RIMP"/>
    <property type="match status" value="1"/>
</dbReference>
<feature type="domain" description="Ribosome maturation factor RimP N-terminal" evidence="4">
    <location>
        <begin position="7"/>
        <end position="78"/>
    </location>
</feature>
<keyword evidence="2 3" id="KW-0690">Ribosome biogenesis</keyword>
<evidence type="ECO:0000259" key="5">
    <source>
        <dbReference type="Pfam" id="PF17384"/>
    </source>
</evidence>
<evidence type="ECO:0000313" key="6">
    <source>
        <dbReference type="EMBL" id="OCL93503.1"/>
    </source>
</evidence>
<dbReference type="HAMAP" id="MF_01077">
    <property type="entry name" value="RimP"/>
    <property type="match status" value="1"/>
</dbReference>
<name>A0ABX2YI36_9BACT</name>
<dbReference type="InterPro" id="IPR035956">
    <property type="entry name" value="RimP_N_sf"/>
</dbReference>
<proteinExistence type="inferred from homology"/>
<comment type="subcellular location">
    <subcellularLocation>
        <location evidence="3">Cytoplasm</location>
    </subcellularLocation>
</comment>
<protein>
    <recommendedName>
        <fullName evidence="3">Ribosome maturation factor RimP</fullName>
    </recommendedName>
</protein>
<dbReference type="InterPro" id="IPR028998">
    <property type="entry name" value="RimP_C"/>
</dbReference>
<evidence type="ECO:0000313" key="7">
    <source>
        <dbReference type="Proteomes" id="UP000093159"/>
    </source>
</evidence>
<dbReference type="RefSeq" id="WP_066170112.1">
    <property type="nucleotide sequence ID" value="NZ_JANJGF010000001.1"/>
</dbReference>
<sequence>MNLEEQIKVIVENSGLKLYDIVKLKENNKDIFRVVVSSKDGVNLDKCADISRLISPLLDVEDPIYGKYFLEVSSPGIERKLRKTEHFIASVGELVRVKTNGLAVYEGELVEANEDKISIRFEDNEIEIFEYSDILSASTYYKW</sequence>
<dbReference type="Pfam" id="PF17384">
    <property type="entry name" value="DUF150_C"/>
    <property type="match status" value="1"/>
</dbReference>
<organism evidence="6 7">
    <name type="scientific">Arcobacter porcinus</name>
    <dbReference type="NCBI Taxonomy" id="1935204"/>
    <lineage>
        <taxon>Bacteria</taxon>
        <taxon>Pseudomonadati</taxon>
        <taxon>Campylobacterota</taxon>
        <taxon>Epsilonproteobacteria</taxon>
        <taxon>Campylobacterales</taxon>
        <taxon>Arcobacteraceae</taxon>
        <taxon>Arcobacter</taxon>
    </lineage>
</organism>
<dbReference type="Proteomes" id="UP000093159">
    <property type="component" value="Unassembled WGS sequence"/>
</dbReference>
<dbReference type="InterPro" id="IPR003728">
    <property type="entry name" value="Ribosome_maturation_RimP"/>
</dbReference>
<gene>
    <name evidence="3 6" type="primary">rimP</name>
    <name evidence="6" type="ORF">AAX28_01046</name>
</gene>
<dbReference type="Gene3D" id="2.30.30.180">
    <property type="entry name" value="Ribosome maturation factor RimP, C-terminal domain"/>
    <property type="match status" value="1"/>
</dbReference>
<keyword evidence="7" id="KW-1185">Reference proteome</keyword>
<keyword evidence="1 3" id="KW-0963">Cytoplasm</keyword>
<accession>A0ABX2YI36</accession>
<evidence type="ECO:0000256" key="1">
    <source>
        <dbReference type="ARBA" id="ARBA00022490"/>
    </source>
</evidence>
<evidence type="ECO:0000256" key="2">
    <source>
        <dbReference type="ARBA" id="ARBA00022517"/>
    </source>
</evidence>
<dbReference type="SUPFAM" id="SSF75420">
    <property type="entry name" value="YhbC-like, N-terminal domain"/>
    <property type="match status" value="1"/>
</dbReference>
<dbReference type="EMBL" id="LDIR01000001">
    <property type="protein sequence ID" value="OCL93503.1"/>
    <property type="molecule type" value="Genomic_DNA"/>
</dbReference>
<dbReference type="Gene3D" id="3.30.300.70">
    <property type="entry name" value="RimP-like superfamily, N-terminal"/>
    <property type="match status" value="1"/>
</dbReference>
<comment type="caution">
    <text evidence="6">The sequence shown here is derived from an EMBL/GenBank/DDBJ whole genome shotgun (WGS) entry which is preliminary data.</text>
</comment>
<evidence type="ECO:0000256" key="3">
    <source>
        <dbReference type="HAMAP-Rule" id="MF_01077"/>
    </source>
</evidence>
<comment type="function">
    <text evidence="3">Required for maturation of 30S ribosomal subunits.</text>
</comment>
<dbReference type="CDD" id="cd01734">
    <property type="entry name" value="YlxS_C"/>
    <property type="match status" value="1"/>
</dbReference>
<dbReference type="Pfam" id="PF02576">
    <property type="entry name" value="RimP_N"/>
    <property type="match status" value="1"/>
</dbReference>
<dbReference type="InterPro" id="IPR036847">
    <property type="entry name" value="RimP_C_sf"/>
</dbReference>
<comment type="similarity">
    <text evidence="3">Belongs to the RimP family.</text>
</comment>
<reference evidence="6 7" key="1">
    <citation type="submission" date="2015-05" db="EMBL/GenBank/DDBJ databases">
        <authorList>
            <person name="Rovetto F."/>
            <person name="Cocolin L."/>
            <person name="Illeghems K."/>
            <person name="Van Nieuwerburgh F."/>
            <person name="Houf K."/>
        </authorList>
    </citation>
    <scope>NUCLEOTIDE SEQUENCE [LARGE SCALE GENOMIC DNA]</scope>
    <source>
        <strain evidence="6 7">117434</strain>
    </source>
</reference>
<dbReference type="SUPFAM" id="SSF74942">
    <property type="entry name" value="YhbC-like, C-terminal domain"/>
    <property type="match status" value="1"/>
</dbReference>
<feature type="domain" description="Ribosome maturation factor RimP C-terminal" evidence="5">
    <location>
        <begin position="81"/>
        <end position="140"/>
    </location>
</feature>
<evidence type="ECO:0000259" key="4">
    <source>
        <dbReference type="Pfam" id="PF02576"/>
    </source>
</evidence>